<evidence type="ECO:0000313" key="5">
    <source>
        <dbReference type="EMBL" id="CAK0890812.1"/>
    </source>
</evidence>
<feature type="region of interest" description="Disordered" evidence="4">
    <location>
        <begin position="435"/>
        <end position="520"/>
    </location>
</feature>
<dbReference type="SUPFAM" id="SSF48452">
    <property type="entry name" value="TPR-like"/>
    <property type="match status" value="2"/>
</dbReference>
<organism evidence="5 6">
    <name type="scientific">Prorocentrum cordatum</name>
    <dbReference type="NCBI Taxonomy" id="2364126"/>
    <lineage>
        <taxon>Eukaryota</taxon>
        <taxon>Sar</taxon>
        <taxon>Alveolata</taxon>
        <taxon>Dinophyceae</taxon>
        <taxon>Prorocentrales</taxon>
        <taxon>Prorocentraceae</taxon>
        <taxon>Prorocentrum</taxon>
    </lineage>
</organism>
<proteinExistence type="predicted"/>
<keyword evidence="2 3" id="KW-0802">TPR repeat</keyword>
<sequence length="791" mass="84257">MAETTRFLLRHGGIPYADGLGLLVLPPPPHASRPGPAAWGGLAVQDEVVWGRVFAERRARGEYPFDKVPVIFADGLPIAQSGSMARMAAKLAGCYPDDPVVCALNDAVFEMAQELCTINPMINCYTGRQFEQIRGWYFSELPRHLANIEAADAELPESASEITGYIKIRTKSQRRDVQASCLPASQFGEAFNELRVETSMSLEATEKLAADLGGEFGGRLAAVGPSMERSQTPAQLQMDGDASEHAIEEQSFGGVRWQFLSPAHMPAALTAPPIVASHSLALQVRRKGAARLIFAKNPGAEATRDAATRSRRRSAAPEMCPPAHAMCPPAQAEPTWRVEGEAGAWRAVVDAQERPEVELSEHSVRLGATGTAMSATLPLPAEACPVDVEGARCTYSRKRRQLVVEWRALAPTAGQKTGGGRAEVAAAEAPAAVAQVTDVASKEPPAREVPGSDEAGAVTVQEPPAPCGPDSLAAESVEATGANAEEPQVPEGVAAEAARAATQESPSPPKGQHCKAAGAVAEGASDDAELSVSAEECKSLGNAAVAAGDHGAAVEHYSRGLLAQPDHAILLSNRALCLHKLGQLQEALADATRCAALRPDFWKGHLRAALVLRDLKRPVEALELLRRAGKHEEIEKLSAELRPEAEAAEAERIAGLGGAERCKEEGNALFKRGLFEQALTKYGEALALCEGGDAGELAVSIRNNRAACYHQLSDFGSVVAETTAVLEQQPDNLKALARRMLALEPLEKHERALEDARRVLRHCPGHDAANRVQHRLGKLVRDLQREQGKGA</sequence>
<dbReference type="InterPro" id="IPR019734">
    <property type="entry name" value="TPR_rpt"/>
</dbReference>
<evidence type="ECO:0000256" key="4">
    <source>
        <dbReference type="SAM" id="MobiDB-lite"/>
    </source>
</evidence>
<reference evidence="5" key="1">
    <citation type="submission" date="2023-10" db="EMBL/GenBank/DDBJ databases">
        <authorList>
            <person name="Chen Y."/>
            <person name="Shah S."/>
            <person name="Dougan E. K."/>
            <person name="Thang M."/>
            <person name="Chan C."/>
        </authorList>
    </citation>
    <scope>NUCLEOTIDE SEQUENCE [LARGE SCALE GENOMIC DNA]</scope>
</reference>
<dbReference type="Gene3D" id="1.20.1050.10">
    <property type="match status" value="1"/>
</dbReference>
<dbReference type="Gene3D" id="1.25.40.10">
    <property type="entry name" value="Tetratricopeptide repeat domain"/>
    <property type="match status" value="2"/>
</dbReference>
<evidence type="ECO:0000256" key="3">
    <source>
        <dbReference type="PROSITE-ProRule" id="PRU00339"/>
    </source>
</evidence>
<dbReference type="Gene3D" id="3.40.30.10">
    <property type="entry name" value="Glutaredoxin"/>
    <property type="match status" value="1"/>
</dbReference>
<evidence type="ECO:0000256" key="1">
    <source>
        <dbReference type="ARBA" id="ARBA00022737"/>
    </source>
</evidence>
<dbReference type="SMART" id="SM00028">
    <property type="entry name" value="TPR"/>
    <property type="match status" value="6"/>
</dbReference>
<comment type="caution">
    <text evidence="5">The sequence shown here is derived from an EMBL/GenBank/DDBJ whole genome shotgun (WGS) entry which is preliminary data.</text>
</comment>
<name>A0ABN9WX36_9DINO</name>
<protein>
    <submittedName>
        <fullName evidence="5">Uncharacterized protein</fullName>
    </submittedName>
</protein>
<keyword evidence="6" id="KW-1185">Reference proteome</keyword>
<dbReference type="PROSITE" id="PS50005">
    <property type="entry name" value="TPR"/>
    <property type="match status" value="1"/>
</dbReference>
<feature type="repeat" description="TPR" evidence="3">
    <location>
        <begin position="534"/>
        <end position="567"/>
    </location>
</feature>
<accession>A0ABN9WX36</accession>
<evidence type="ECO:0000313" key="6">
    <source>
        <dbReference type="Proteomes" id="UP001189429"/>
    </source>
</evidence>
<keyword evidence="1" id="KW-0677">Repeat</keyword>
<dbReference type="EMBL" id="CAUYUJ010019392">
    <property type="protein sequence ID" value="CAK0890812.1"/>
    <property type="molecule type" value="Genomic_DNA"/>
</dbReference>
<evidence type="ECO:0000256" key="2">
    <source>
        <dbReference type="ARBA" id="ARBA00022803"/>
    </source>
</evidence>
<dbReference type="PANTHER" id="PTHR22904:SF523">
    <property type="entry name" value="STRESS-INDUCED-PHOSPHOPROTEIN 1"/>
    <property type="match status" value="1"/>
</dbReference>
<dbReference type="InterPro" id="IPR011990">
    <property type="entry name" value="TPR-like_helical_dom_sf"/>
</dbReference>
<dbReference type="PANTHER" id="PTHR22904">
    <property type="entry name" value="TPR REPEAT CONTAINING PROTEIN"/>
    <property type="match status" value="1"/>
</dbReference>
<gene>
    <name evidence="5" type="ORF">PCOR1329_LOCUS70914</name>
</gene>
<dbReference type="Proteomes" id="UP001189429">
    <property type="component" value="Unassembled WGS sequence"/>
</dbReference>